<keyword evidence="7" id="KW-0998">Cell outer membrane</keyword>
<organism evidence="8 9">
    <name type="scientific">Venenivibrio stagnispumantis</name>
    <dbReference type="NCBI Taxonomy" id="407998"/>
    <lineage>
        <taxon>Bacteria</taxon>
        <taxon>Pseudomonadati</taxon>
        <taxon>Aquificota</taxon>
        <taxon>Aquificia</taxon>
        <taxon>Aquificales</taxon>
        <taxon>Hydrogenothermaceae</taxon>
        <taxon>Venenivibrio</taxon>
    </lineage>
</organism>
<dbReference type="InterPro" id="IPR051906">
    <property type="entry name" value="TolC-like"/>
</dbReference>
<protein>
    <submittedName>
        <fullName evidence="8">Outer membrane protein TolC</fullName>
    </submittedName>
</protein>
<dbReference type="Proteomes" id="UP001157947">
    <property type="component" value="Unassembled WGS sequence"/>
</dbReference>
<dbReference type="GO" id="GO:0015562">
    <property type="term" value="F:efflux transmembrane transporter activity"/>
    <property type="evidence" value="ECO:0007669"/>
    <property type="project" value="InterPro"/>
</dbReference>
<evidence type="ECO:0000256" key="5">
    <source>
        <dbReference type="ARBA" id="ARBA00022692"/>
    </source>
</evidence>
<keyword evidence="6" id="KW-0472">Membrane</keyword>
<sequence length="407" mass="48889">MKKIFILTLILICYIQNSKGDEVFNLFEKAKKNLQFQENIYLNQEYYNQKDEALRKSRFLDLNSNISYSRIKATKLQNFYDISTINISNNIDIFNKTKYDLKINEFEKEKAEFLIQKEQQQLFKNILDLYTSLLLYNQLINLQQENIEWIQKNLKFTKDAIQHELFPPVEEDKWKSKLLTEEEKLINYKENKDLIEKNLKILTGVNDIKLEEINIPEKIEDLENIQNKILERYPDLKILNLDKFILETDYQKEKNYWYPNLSIFYEYQINKDPTGNGNQNLIGTSINFKILNGATKYNLLSIKTKEKSIDILQQREKLRIIQEINSIYSSLSDGLKRLPLIQQKYSILKEILDKYQKAYQMRLVDFIMLDNYYKDYLSAKENYIQTQFKIYSNYQLLKYLATGEIYK</sequence>
<evidence type="ECO:0000256" key="4">
    <source>
        <dbReference type="ARBA" id="ARBA00022452"/>
    </source>
</evidence>
<keyword evidence="4" id="KW-1134">Transmembrane beta strand</keyword>
<dbReference type="Pfam" id="PF02321">
    <property type="entry name" value="OEP"/>
    <property type="match status" value="1"/>
</dbReference>
<comment type="caution">
    <text evidence="8">The sequence shown here is derived from an EMBL/GenBank/DDBJ whole genome shotgun (WGS) entry which is preliminary data.</text>
</comment>
<proteinExistence type="inferred from homology"/>
<evidence type="ECO:0000313" key="9">
    <source>
        <dbReference type="Proteomes" id="UP001157947"/>
    </source>
</evidence>
<evidence type="ECO:0000256" key="3">
    <source>
        <dbReference type="ARBA" id="ARBA00022448"/>
    </source>
</evidence>
<dbReference type="AlphaFoldDB" id="A0AA45WN85"/>
<evidence type="ECO:0000256" key="7">
    <source>
        <dbReference type="ARBA" id="ARBA00023237"/>
    </source>
</evidence>
<dbReference type="PANTHER" id="PTHR30026:SF20">
    <property type="entry name" value="OUTER MEMBRANE PROTEIN TOLC"/>
    <property type="match status" value="1"/>
</dbReference>
<keyword evidence="9" id="KW-1185">Reference proteome</keyword>
<dbReference type="RefSeq" id="WP_265134553.1">
    <property type="nucleotide sequence ID" value="NZ_FXTX01000015.1"/>
</dbReference>
<name>A0AA45WN85_9AQUI</name>
<evidence type="ECO:0000256" key="2">
    <source>
        <dbReference type="ARBA" id="ARBA00007613"/>
    </source>
</evidence>
<dbReference type="Gene3D" id="1.20.1600.10">
    <property type="entry name" value="Outer membrane efflux proteins (OEP)"/>
    <property type="match status" value="1"/>
</dbReference>
<evidence type="ECO:0000256" key="1">
    <source>
        <dbReference type="ARBA" id="ARBA00004442"/>
    </source>
</evidence>
<keyword evidence="5" id="KW-0812">Transmembrane</keyword>
<comment type="similarity">
    <text evidence="2">Belongs to the outer membrane factor (OMF) (TC 1.B.17) family.</text>
</comment>
<dbReference type="GO" id="GO:1990281">
    <property type="term" value="C:efflux pump complex"/>
    <property type="evidence" value="ECO:0007669"/>
    <property type="project" value="TreeGrafter"/>
</dbReference>
<reference evidence="8" key="1">
    <citation type="submission" date="2017-05" db="EMBL/GenBank/DDBJ databases">
        <authorList>
            <person name="Varghese N."/>
            <person name="Submissions S."/>
        </authorList>
    </citation>
    <scope>NUCLEOTIDE SEQUENCE</scope>
    <source>
        <strain evidence="8">DSM 18763</strain>
    </source>
</reference>
<evidence type="ECO:0000313" key="8">
    <source>
        <dbReference type="EMBL" id="SMP16232.1"/>
    </source>
</evidence>
<keyword evidence="3" id="KW-0813">Transport</keyword>
<dbReference type="PANTHER" id="PTHR30026">
    <property type="entry name" value="OUTER MEMBRANE PROTEIN TOLC"/>
    <property type="match status" value="1"/>
</dbReference>
<evidence type="ECO:0000256" key="6">
    <source>
        <dbReference type="ARBA" id="ARBA00023136"/>
    </source>
</evidence>
<dbReference type="InterPro" id="IPR003423">
    <property type="entry name" value="OMP_efflux"/>
</dbReference>
<comment type="subcellular location">
    <subcellularLocation>
        <location evidence="1">Cell outer membrane</location>
    </subcellularLocation>
</comment>
<dbReference type="EMBL" id="FXTX01000015">
    <property type="protein sequence ID" value="SMP16232.1"/>
    <property type="molecule type" value="Genomic_DNA"/>
</dbReference>
<gene>
    <name evidence="8" type="ORF">SAMN06264868_1156</name>
</gene>
<dbReference type="GO" id="GO:0015288">
    <property type="term" value="F:porin activity"/>
    <property type="evidence" value="ECO:0007669"/>
    <property type="project" value="TreeGrafter"/>
</dbReference>
<dbReference type="SUPFAM" id="SSF56954">
    <property type="entry name" value="Outer membrane efflux proteins (OEP)"/>
    <property type="match status" value="1"/>
</dbReference>
<accession>A0AA45WN85</accession>
<dbReference type="GO" id="GO:0009279">
    <property type="term" value="C:cell outer membrane"/>
    <property type="evidence" value="ECO:0007669"/>
    <property type="project" value="UniProtKB-SubCell"/>
</dbReference>